<keyword evidence="3" id="KW-1185">Reference proteome</keyword>
<proteinExistence type="predicted"/>
<dbReference type="AlphaFoldDB" id="A0AAE1P406"/>
<reference evidence="2" key="1">
    <citation type="submission" date="2023-11" db="EMBL/GenBank/DDBJ databases">
        <title>Genome assemblies of two species of porcelain crab, Petrolisthes cinctipes and Petrolisthes manimaculis (Anomura: Porcellanidae).</title>
        <authorList>
            <person name="Angst P."/>
        </authorList>
    </citation>
    <scope>NUCLEOTIDE SEQUENCE</scope>
    <source>
        <strain evidence="2">PB745_02</strain>
        <tissue evidence="2">Gill</tissue>
    </source>
</reference>
<evidence type="ECO:0000313" key="2">
    <source>
        <dbReference type="EMBL" id="KAK4300569.1"/>
    </source>
</evidence>
<evidence type="ECO:0000313" key="3">
    <source>
        <dbReference type="Proteomes" id="UP001292094"/>
    </source>
</evidence>
<protein>
    <submittedName>
        <fullName evidence="2">Uncharacterized protein</fullName>
    </submittedName>
</protein>
<dbReference type="EMBL" id="JAWZYT010003030">
    <property type="protein sequence ID" value="KAK4300569.1"/>
    <property type="molecule type" value="Genomic_DNA"/>
</dbReference>
<comment type="caution">
    <text evidence="2">The sequence shown here is derived from an EMBL/GenBank/DDBJ whole genome shotgun (WGS) entry which is preliminary data.</text>
</comment>
<gene>
    <name evidence="2" type="ORF">Pmani_027229</name>
    <name evidence="1" type="ORF">Pmani_038475</name>
</gene>
<organism evidence="2 3">
    <name type="scientific">Petrolisthes manimaculis</name>
    <dbReference type="NCBI Taxonomy" id="1843537"/>
    <lineage>
        <taxon>Eukaryota</taxon>
        <taxon>Metazoa</taxon>
        <taxon>Ecdysozoa</taxon>
        <taxon>Arthropoda</taxon>
        <taxon>Crustacea</taxon>
        <taxon>Multicrustacea</taxon>
        <taxon>Malacostraca</taxon>
        <taxon>Eumalacostraca</taxon>
        <taxon>Eucarida</taxon>
        <taxon>Decapoda</taxon>
        <taxon>Pleocyemata</taxon>
        <taxon>Anomura</taxon>
        <taxon>Galatheoidea</taxon>
        <taxon>Porcellanidae</taxon>
        <taxon>Petrolisthes</taxon>
    </lineage>
</organism>
<sequence>MPLPLPCPCTHSLPPPLPFTYPLPEPILRLCPLLAPPRSFPSRTHSDPPPHLPCPSRTHSLSFPFPFTYLLPSPPPHLPQLPSSLYITVVCLGLRGWEKCVTKGAIFTTSRAGGEGEDGENKDISSRDTEPIYNLPLKVIAVVH</sequence>
<accession>A0AAE1P406</accession>
<dbReference type="Proteomes" id="UP001292094">
    <property type="component" value="Unassembled WGS sequence"/>
</dbReference>
<evidence type="ECO:0000313" key="1">
    <source>
        <dbReference type="EMBL" id="KAK4288497.1"/>
    </source>
</evidence>
<name>A0AAE1P406_9EUCA</name>
<dbReference type="EMBL" id="JAWZYT010006279">
    <property type="protein sequence ID" value="KAK4288497.1"/>
    <property type="molecule type" value="Genomic_DNA"/>
</dbReference>